<evidence type="ECO:0000313" key="14">
    <source>
        <dbReference type="Proteomes" id="UP000627166"/>
    </source>
</evidence>
<reference evidence="13 14" key="1">
    <citation type="submission" date="2020-08" db="EMBL/GenBank/DDBJ databases">
        <title>A Genomic Blueprint of the Chicken Gut Microbiome.</title>
        <authorList>
            <person name="Gilroy R."/>
            <person name="Ravi A."/>
            <person name="Getino M."/>
            <person name="Pursley I."/>
            <person name="Horton D.L."/>
            <person name="Alikhan N.-F."/>
            <person name="Baker D."/>
            <person name="Gharbi K."/>
            <person name="Hall N."/>
            <person name="Watson M."/>
            <person name="Adriaenssens E.M."/>
            <person name="Foster-Nyarko E."/>
            <person name="Jarju S."/>
            <person name="Secka A."/>
            <person name="Antonio M."/>
            <person name="Oren A."/>
            <person name="Chaudhuri R."/>
            <person name="La Ragione R.M."/>
            <person name="Hildebrand F."/>
            <person name="Pallen M.J."/>
        </authorList>
    </citation>
    <scope>NUCLEOTIDE SEQUENCE [LARGE SCALE GENOMIC DNA]</scope>
    <source>
        <strain evidence="13 14">N37</strain>
    </source>
</reference>
<evidence type="ECO:0000256" key="2">
    <source>
        <dbReference type="ARBA" id="ARBA00022490"/>
    </source>
</evidence>
<dbReference type="RefSeq" id="WP_191738994.1">
    <property type="nucleotide sequence ID" value="NZ_JACSQB010000025.1"/>
</dbReference>
<dbReference type="PANTHER" id="PTHR45526">
    <property type="entry name" value="TRANSCRIPTIONAL REGULATORY PROTEIN DPIA"/>
    <property type="match status" value="1"/>
</dbReference>
<dbReference type="InterPro" id="IPR001789">
    <property type="entry name" value="Sig_transdc_resp-reg_receiver"/>
</dbReference>
<dbReference type="InterPro" id="IPR024187">
    <property type="entry name" value="Sig_transdc_resp-reg_cit/mal"/>
</dbReference>
<keyword evidence="8 10" id="KW-0804">Transcription</keyword>
<evidence type="ECO:0000256" key="6">
    <source>
        <dbReference type="ARBA" id="ARBA00023125"/>
    </source>
</evidence>
<evidence type="ECO:0000256" key="4">
    <source>
        <dbReference type="ARBA" id="ARBA00023012"/>
    </source>
</evidence>
<evidence type="ECO:0000256" key="7">
    <source>
        <dbReference type="ARBA" id="ARBA00023159"/>
    </source>
</evidence>
<keyword evidence="14" id="KW-1185">Reference proteome</keyword>
<evidence type="ECO:0000256" key="3">
    <source>
        <dbReference type="ARBA" id="ARBA00022553"/>
    </source>
</evidence>
<comment type="caution">
    <text evidence="13">The sequence shown here is derived from an EMBL/GenBank/DDBJ whole genome shotgun (WGS) entry which is preliminary data.</text>
</comment>
<sequence length="238" mass="27942">MIDVLIVEDDPMVREINSMFLNKLEGFKLCGAVGRLEEAKLIIKGKNPQLVLLDIFLPNENGLEFIKWIRNNAICCDVVLITADRSSEAVQEAFRYGAIDYLIKPFTFDRFKEALYNYKNRIETFNKLSSVEQEVIDQYVLNNEYNNKNKISDERELELIKGLNIHTYNQIWNYIANNENQCFTAEELSENIGMARVTVRRYLEYMLKEGKLYIKLEYGKIGRPCHVYNILEQKEQNE</sequence>
<accession>A0ABR8YPE8</accession>
<keyword evidence="7 10" id="KW-0010">Activator</keyword>
<keyword evidence="4 10" id="KW-0902">Two-component regulatory system</keyword>
<comment type="subcellular location">
    <subcellularLocation>
        <location evidence="1 10">Cytoplasm</location>
    </subcellularLocation>
</comment>
<dbReference type="SUPFAM" id="SSF52172">
    <property type="entry name" value="CheY-like"/>
    <property type="match status" value="1"/>
</dbReference>
<proteinExistence type="predicted"/>
<evidence type="ECO:0000259" key="12">
    <source>
        <dbReference type="PROSITE" id="PS50110"/>
    </source>
</evidence>
<evidence type="ECO:0000256" key="5">
    <source>
        <dbReference type="ARBA" id="ARBA00023015"/>
    </source>
</evidence>
<evidence type="ECO:0000256" key="8">
    <source>
        <dbReference type="ARBA" id="ARBA00023163"/>
    </source>
</evidence>
<dbReference type="SMART" id="SM00448">
    <property type="entry name" value="REC"/>
    <property type="match status" value="1"/>
</dbReference>
<keyword evidence="5 10" id="KW-0805">Transcription regulation</keyword>
<dbReference type="InterPro" id="IPR051271">
    <property type="entry name" value="2C-system_Tx_regulators"/>
</dbReference>
<dbReference type="InterPro" id="IPR011006">
    <property type="entry name" value="CheY-like_superfamily"/>
</dbReference>
<name>A0ABR8YPE8_9CLOT</name>
<dbReference type="EMBL" id="JACSQB010000025">
    <property type="protein sequence ID" value="MBD8046017.1"/>
    <property type="molecule type" value="Genomic_DNA"/>
</dbReference>
<evidence type="ECO:0000256" key="9">
    <source>
        <dbReference type="ARBA" id="ARBA00024867"/>
    </source>
</evidence>
<dbReference type="PIRSF" id="PIRSF006171">
    <property type="entry name" value="RR_citrat_malat"/>
    <property type="match status" value="1"/>
</dbReference>
<evidence type="ECO:0000256" key="11">
    <source>
        <dbReference type="PROSITE-ProRule" id="PRU00169"/>
    </source>
</evidence>
<evidence type="ECO:0000256" key="1">
    <source>
        <dbReference type="ARBA" id="ARBA00004496"/>
    </source>
</evidence>
<gene>
    <name evidence="13" type="ORF">H9637_02990</name>
</gene>
<dbReference type="Gene3D" id="3.40.50.2300">
    <property type="match status" value="1"/>
</dbReference>
<organism evidence="13 14">
    <name type="scientific">Clostridium faecium</name>
    <dbReference type="NCBI Taxonomy" id="2762223"/>
    <lineage>
        <taxon>Bacteria</taxon>
        <taxon>Bacillati</taxon>
        <taxon>Bacillota</taxon>
        <taxon>Clostridia</taxon>
        <taxon>Eubacteriales</taxon>
        <taxon>Clostridiaceae</taxon>
        <taxon>Clostridium</taxon>
    </lineage>
</organism>
<keyword evidence="3 11" id="KW-0597">Phosphoprotein</keyword>
<keyword evidence="6 10" id="KW-0238">DNA-binding</keyword>
<evidence type="ECO:0000256" key="10">
    <source>
        <dbReference type="PIRNR" id="PIRNR006171"/>
    </source>
</evidence>
<feature type="modified residue" description="4-aspartylphosphate" evidence="11">
    <location>
        <position position="54"/>
    </location>
</feature>
<evidence type="ECO:0000313" key="13">
    <source>
        <dbReference type="EMBL" id="MBD8046017.1"/>
    </source>
</evidence>
<dbReference type="Proteomes" id="UP000627166">
    <property type="component" value="Unassembled WGS sequence"/>
</dbReference>
<feature type="domain" description="Response regulatory" evidence="12">
    <location>
        <begin position="3"/>
        <end position="119"/>
    </location>
</feature>
<protein>
    <recommendedName>
        <fullName evidence="10">Transcriptional regulatory protein</fullName>
    </recommendedName>
</protein>
<comment type="function">
    <text evidence="9">May play the central regulatory role in sporulation. It may be an element of the effector pathway responsible for the activation of sporulation genes in response to nutritional stress. Spo0A may act in concert with spo0H (a sigma factor) to control the expression of some genes that are critical to the sporulation process.</text>
</comment>
<dbReference type="CDD" id="cd19925">
    <property type="entry name" value="REC_citrate_TCS"/>
    <property type="match status" value="1"/>
</dbReference>
<dbReference type="Pfam" id="PF00072">
    <property type="entry name" value="Response_reg"/>
    <property type="match status" value="1"/>
</dbReference>
<keyword evidence="2 10" id="KW-0963">Cytoplasm</keyword>
<dbReference type="PROSITE" id="PS50110">
    <property type="entry name" value="RESPONSE_REGULATORY"/>
    <property type="match status" value="1"/>
</dbReference>
<dbReference type="PANTHER" id="PTHR45526:SF1">
    <property type="entry name" value="TRANSCRIPTIONAL REGULATORY PROTEIN DCUR-RELATED"/>
    <property type="match status" value="1"/>
</dbReference>